<keyword evidence="3" id="KW-1185">Reference proteome</keyword>
<reference evidence="2 3" key="1">
    <citation type="submission" date="2019-03" db="EMBL/GenBank/DDBJ databases">
        <authorList>
            <person name="Gaulin E."/>
            <person name="Dumas B."/>
        </authorList>
    </citation>
    <scope>NUCLEOTIDE SEQUENCE [LARGE SCALE GENOMIC DNA]</scope>
    <source>
        <strain evidence="2">CBS 568.67</strain>
    </source>
</reference>
<gene>
    <name evidence="2" type="primary">Aste57867_9725</name>
    <name evidence="1" type="ORF">As57867_009687</name>
    <name evidence="2" type="ORF">ASTE57867_9725</name>
</gene>
<sequence>MVRSKEHKARGACVRMRKMRAKEKGEKERLHVQLSHLQDTLRRLQISRHVLQLASPAYKYAATVLLKYTQALQYQVQDCHQLLQLLYAWVAAQQPHSGLDAWMQSPLPTTSMLLADPVARRHGCEWWSQRIYHTAMKSLPQFPFDATAQDTIRSTLHTCETEHGVHVSAVESPGQFTVFASLEYVAAAWWRLTLEPQRGTHEAVLERMHDRLVVKYEKRHDTSSSRVSIVARVDDDDAPRIVLTDCWVAHDECHPLVDDREFRVHGFGWAVFEKVTDAITLVRASEVHFTPLTAHGLMPLEDMATRVYDVAPRELRQEVAENGRACVRHMRAAVESPTHAAAVKSFLRNVEQTYEDGESHWTPNSPTLVVQS</sequence>
<evidence type="ECO:0000313" key="1">
    <source>
        <dbReference type="EMBL" id="KAF0699711.1"/>
    </source>
</evidence>
<name>A0A485KNM2_9STRA</name>
<proteinExistence type="predicted"/>
<dbReference type="OrthoDB" id="88091at2759"/>
<reference evidence="1" key="2">
    <citation type="submission" date="2019-06" db="EMBL/GenBank/DDBJ databases">
        <title>Genomics analysis of Aphanomyces spp. identifies a new class of oomycete effector associated with host adaptation.</title>
        <authorList>
            <person name="Gaulin E."/>
        </authorList>
    </citation>
    <scope>NUCLEOTIDE SEQUENCE</scope>
    <source>
        <strain evidence="1">CBS 578.67</strain>
    </source>
</reference>
<organism evidence="2 3">
    <name type="scientific">Aphanomyces stellatus</name>
    <dbReference type="NCBI Taxonomy" id="120398"/>
    <lineage>
        <taxon>Eukaryota</taxon>
        <taxon>Sar</taxon>
        <taxon>Stramenopiles</taxon>
        <taxon>Oomycota</taxon>
        <taxon>Saprolegniomycetes</taxon>
        <taxon>Saprolegniales</taxon>
        <taxon>Verrucalvaceae</taxon>
        <taxon>Aphanomyces</taxon>
    </lineage>
</organism>
<dbReference type="AlphaFoldDB" id="A0A485KNM2"/>
<evidence type="ECO:0000313" key="3">
    <source>
        <dbReference type="Proteomes" id="UP000332933"/>
    </source>
</evidence>
<dbReference type="EMBL" id="CAADRA010005180">
    <property type="protein sequence ID" value="VFT86604.1"/>
    <property type="molecule type" value="Genomic_DNA"/>
</dbReference>
<protein>
    <submittedName>
        <fullName evidence="2">Aste57867_9725 protein</fullName>
    </submittedName>
</protein>
<evidence type="ECO:0000313" key="2">
    <source>
        <dbReference type="EMBL" id="VFT86604.1"/>
    </source>
</evidence>
<dbReference type="EMBL" id="VJMH01005159">
    <property type="protein sequence ID" value="KAF0699711.1"/>
    <property type="molecule type" value="Genomic_DNA"/>
</dbReference>
<accession>A0A485KNM2</accession>
<dbReference type="Proteomes" id="UP000332933">
    <property type="component" value="Unassembled WGS sequence"/>
</dbReference>